<keyword evidence="4" id="KW-1185">Reference proteome</keyword>
<proteinExistence type="predicted"/>
<reference evidence="4" key="1">
    <citation type="journal article" date="2019" name="Int. J. Syst. Evol. Microbiol.">
        <title>The Global Catalogue of Microorganisms (GCM) 10K type strain sequencing project: providing services to taxonomists for standard genome sequencing and annotation.</title>
        <authorList>
            <consortium name="The Broad Institute Genomics Platform"/>
            <consortium name="The Broad Institute Genome Sequencing Center for Infectious Disease"/>
            <person name="Wu L."/>
            <person name="Ma J."/>
        </authorList>
    </citation>
    <scope>NUCLEOTIDE SEQUENCE [LARGE SCALE GENOMIC DNA]</scope>
    <source>
        <strain evidence="4">CCUG 63287</strain>
    </source>
</reference>
<dbReference type="SUPFAM" id="SSF52540">
    <property type="entry name" value="P-loop containing nucleoside triphosphate hydrolases"/>
    <property type="match status" value="1"/>
</dbReference>
<dbReference type="PANTHER" id="PTHR30050">
    <property type="entry name" value="CHROMOSOMAL REPLICATION INITIATOR PROTEIN DNAA"/>
    <property type="match status" value="1"/>
</dbReference>
<dbReference type="PANTHER" id="PTHR30050:SF8">
    <property type="entry name" value="PRIMOSOMAL PROTEIN DNAI"/>
    <property type="match status" value="1"/>
</dbReference>
<evidence type="ECO:0000313" key="3">
    <source>
        <dbReference type="EMBL" id="MFC4651535.1"/>
    </source>
</evidence>
<feature type="domain" description="IstB-like ATP-binding" evidence="1">
    <location>
        <begin position="128"/>
        <end position="261"/>
    </location>
</feature>
<dbReference type="InterPro" id="IPR002611">
    <property type="entry name" value="IstB_ATP-bd"/>
</dbReference>
<dbReference type="Gene3D" id="3.40.50.300">
    <property type="entry name" value="P-loop containing nucleotide triphosphate hydrolases"/>
    <property type="match status" value="1"/>
</dbReference>
<comment type="caution">
    <text evidence="3">The sequence shown here is derived from an EMBL/GenBank/DDBJ whole genome shotgun (WGS) entry which is preliminary data.</text>
</comment>
<dbReference type="Proteomes" id="UP001595987">
    <property type="component" value="Unassembled WGS sequence"/>
</dbReference>
<evidence type="ECO:0000259" key="1">
    <source>
        <dbReference type="Pfam" id="PF01695"/>
    </source>
</evidence>
<evidence type="ECO:0000313" key="4">
    <source>
        <dbReference type="Proteomes" id="UP001595987"/>
    </source>
</evidence>
<dbReference type="CDD" id="cd00009">
    <property type="entry name" value="AAA"/>
    <property type="match status" value="1"/>
</dbReference>
<dbReference type="NCBIfam" id="NF006505">
    <property type="entry name" value="PRK08939.1"/>
    <property type="match status" value="1"/>
</dbReference>
<dbReference type="Pfam" id="PF07319">
    <property type="entry name" value="DnaI_N"/>
    <property type="match status" value="1"/>
</dbReference>
<gene>
    <name evidence="3" type="primary">dnaI</name>
    <name evidence="3" type="ORF">ACFO26_01250</name>
</gene>
<dbReference type="InterPro" id="IPR027417">
    <property type="entry name" value="P-loop_NTPase"/>
</dbReference>
<feature type="domain" description="Primosomal DnaI N-terminal" evidence="2">
    <location>
        <begin position="1"/>
        <end position="85"/>
    </location>
</feature>
<dbReference type="RefSeq" id="WP_213534240.1">
    <property type="nucleotide sequence ID" value="NZ_BOVQ01000003.1"/>
</dbReference>
<accession>A0ABV9JDS7</accession>
<dbReference type="EMBL" id="JBHSGD010000001">
    <property type="protein sequence ID" value="MFC4651535.1"/>
    <property type="molecule type" value="Genomic_DNA"/>
</dbReference>
<name>A0ABV9JDS7_9LACT</name>
<dbReference type="InterPro" id="IPR009928">
    <property type="entry name" value="DnaI_N"/>
</dbReference>
<protein>
    <submittedName>
        <fullName evidence="3">Primosomal protein DnaI</fullName>
    </submittedName>
</protein>
<organism evidence="3 4">
    <name type="scientific">Lactococcus nasutitermitis</name>
    <dbReference type="NCBI Taxonomy" id="1652957"/>
    <lineage>
        <taxon>Bacteria</taxon>
        <taxon>Bacillati</taxon>
        <taxon>Bacillota</taxon>
        <taxon>Bacilli</taxon>
        <taxon>Lactobacillales</taxon>
        <taxon>Streptococcaceae</taxon>
        <taxon>Lactococcus</taxon>
    </lineage>
</organism>
<sequence length="293" mass="33886">MESISDILKQRAESRGSRENFDALVAETMKNPEVQAFIAQHKMTEDEIQRSYSKFYEFVREQSKFNGAGYEPELIMNHGYADVSYQTTQELAERQANASLLKRVQVIGLPKELKKIDLYNPKDVVISNDSQYRLIEAINDFIHNPEKESGLYVYGDFGVGKSYIMAAMANELAKRDISTFLVHYPTFVSELTFDNVNTWNNELKKAQVLVLDDIGAEMNNSWYRDGVLQVILQHRMQGNLPTFFTSNLTMAELEQHLAETKKVEDIWPAKRVMERIKYLSKEIRLEGANRRHD</sequence>
<evidence type="ECO:0000259" key="2">
    <source>
        <dbReference type="Pfam" id="PF07319"/>
    </source>
</evidence>
<dbReference type="Pfam" id="PF01695">
    <property type="entry name" value="IstB_IS21"/>
    <property type="match status" value="1"/>
</dbReference>